<feature type="compositionally biased region" description="Low complexity" evidence="1">
    <location>
        <begin position="27"/>
        <end position="40"/>
    </location>
</feature>
<evidence type="ECO:0000313" key="3">
    <source>
        <dbReference type="Proteomes" id="UP000265520"/>
    </source>
</evidence>
<protein>
    <submittedName>
        <fullName evidence="2">Uncharacterized protein</fullName>
    </submittedName>
</protein>
<organism evidence="2 3">
    <name type="scientific">Trifolium medium</name>
    <dbReference type="NCBI Taxonomy" id="97028"/>
    <lineage>
        <taxon>Eukaryota</taxon>
        <taxon>Viridiplantae</taxon>
        <taxon>Streptophyta</taxon>
        <taxon>Embryophyta</taxon>
        <taxon>Tracheophyta</taxon>
        <taxon>Spermatophyta</taxon>
        <taxon>Magnoliopsida</taxon>
        <taxon>eudicotyledons</taxon>
        <taxon>Gunneridae</taxon>
        <taxon>Pentapetalae</taxon>
        <taxon>rosids</taxon>
        <taxon>fabids</taxon>
        <taxon>Fabales</taxon>
        <taxon>Fabaceae</taxon>
        <taxon>Papilionoideae</taxon>
        <taxon>50 kb inversion clade</taxon>
        <taxon>NPAAA clade</taxon>
        <taxon>Hologalegina</taxon>
        <taxon>IRL clade</taxon>
        <taxon>Trifolieae</taxon>
        <taxon>Trifolium</taxon>
    </lineage>
</organism>
<evidence type="ECO:0000313" key="2">
    <source>
        <dbReference type="EMBL" id="MCI60341.1"/>
    </source>
</evidence>
<feature type="non-terminal residue" evidence="2">
    <location>
        <position position="52"/>
    </location>
</feature>
<reference evidence="2 3" key="1">
    <citation type="journal article" date="2018" name="Front. Plant Sci.">
        <title>Red Clover (Trifolium pratense) and Zigzag Clover (T. medium) - A Picture of Genomic Similarities and Differences.</title>
        <authorList>
            <person name="Dluhosova J."/>
            <person name="Istvanek J."/>
            <person name="Nedelnik J."/>
            <person name="Repkova J."/>
        </authorList>
    </citation>
    <scope>NUCLEOTIDE SEQUENCE [LARGE SCALE GENOMIC DNA]</scope>
    <source>
        <strain evidence="3">cv. 10/8</strain>
        <tissue evidence="2">Leaf</tissue>
    </source>
</reference>
<name>A0A392TGT1_9FABA</name>
<feature type="region of interest" description="Disordered" evidence="1">
    <location>
        <begin position="20"/>
        <end position="42"/>
    </location>
</feature>
<proteinExistence type="predicted"/>
<sequence>MSYFPFPYLATAQHQLPQGYPTPQMVQTPANHAPQQAQQQVRKVFDPIPVPY</sequence>
<accession>A0A392TGT1</accession>
<dbReference type="AlphaFoldDB" id="A0A392TGT1"/>
<dbReference type="Proteomes" id="UP000265520">
    <property type="component" value="Unassembled WGS sequence"/>
</dbReference>
<comment type="caution">
    <text evidence="2">The sequence shown here is derived from an EMBL/GenBank/DDBJ whole genome shotgun (WGS) entry which is preliminary data.</text>
</comment>
<dbReference type="EMBL" id="LXQA010579701">
    <property type="protein sequence ID" value="MCI60341.1"/>
    <property type="molecule type" value="Genomic_DNA"/>
</dbReference>
<evidence type="ECO:0000256" key="1">
    <source>
        <dbReference type="SAM" id="MobiDB-lite"/>
    </source>
</evidence>
<keyword evidence="3" id="KW-1185">Reference proteome</keyword>